<dbReference type="InterPro" id="IPR005074">
    <property type="entry name" value="Peptidase_C39"/>
</dbReference>
<evidence type="ECO:0000259" key="2">
    <source>
        <dbReference type="PROSITE" id="PS50990"/>
    </source>
</evidence>
<dbReference type="GO" id="GO:0016020">
    <property type="term" value="C:membrane"/>
    <property type="evidence" value="ECO:0007669"/>
    <property type="project" value="InterPro"/>
</dbReference>
<dbReference type="GO" id="GO:0005524">
    <property type="term" value="F:ATP binding"/>
    <property type="evidence" value="ECO:0007669"/>
    <property type="project" value="InterPro"/>
</dbReference>
<keyword evidence="4" id="KW-1185">Reference proteome</keyword>
<dbReference type="OrthoDB" id="13401at2"/>
<dbReference type="CDD" id="cd02423">
    <property type="entry name" value="Peptidase_C39G"/>
    <property type="match status" value="1"/>
</dbReference>
<comment type="caution">
    <text evidence="3">The sequence shown here is derived from an EMBL/GenBank/DDBJ whole genome shotgun (WGS) entry which is preliminary data.</text>
</comment>
<feature type="signal peptide" evidence="1">
    <location>
        <begin position="1"/>
        <end position="23"/>
    </location>
</feature>
<evidence type="ECO:0000313" key="4">
    <source>
        <dbReference type="Proteomes" id="UP000255334"/>
    </source>
</evidence>
<organism evidence="3 4">
    <name type="scientific">Dyella psychrodurans</name>
    <dbReference type="NCBI Taxonomy" id="1927960"/>
    <lineage>
        <taxon>Bacteria</taxon>
        <taxon>Pseudomonadati</taxon>
        <taxon>Pseudomonadota</taxon>
        <taxon>Gammaproteobacteria</taxon>
        <taxon>Lysobacterales</taxon>
        <taxon>Rhodanobacteraceae</taxon>
        <taxon>Dyella</taxon>
    </lineage>
</organism>
<dbReference type="GO" id="GO:0006508">
    <property type="term" value="P:proteolysis"/>
    <property type="evidence" value="ECO:0007669"/>
    <property type="project" value="InterPro"/>
</dbReference>
<evidence type="ECO:0000256" key="1">
    <source>
        <dbReference type="SAM" id="SignalP"/>
    </source>
</evidence>
<dbReference type="GO" id="GO:0008233">
    <property type="term" value="F:peptidase activity"/>
    <property type="evidence" value="ECO:0007669"/>
    <property type="project" value="InterPro"/>
</dbReference>
<dbReference type="EMBL" id="QRBF01000010">
    <property type="protein sequence ID" value="RDS80276.1"/>
    <property type="molecule type" value="Genomic_DNA"/>
</dbReference>
<dbReference type="PROSITE" id="PS50990">
    <property type="entry name" value="PEPTIDASE_C39"/>
    <property type="match status" value="1"/>
</dbReference>
<feature type="chain" id="PRO_5016713240" evidence="1">
    <location>
        <begin position="24"/>
        <end position="230"/>
    </location>
</feature>
<evidence type="ECO:0000313" key="3">
    <source>
        <dbReference type="EMBL" id="RDS80276.1"/>
    </source>
</evidence>
<keyword evidence="1" id="KW-0732">Signal</keyword>
<protein>
    <submittedName>
        <fullName evidence="3">Peptidase C39</fullName>
    </submittedName>
</protein>
<dbReference type="Proteomes" id="UP000255334">
    <property type="component" value="Unassembled WGS sequence"/>
</dbReference>
<sequence>MRRLLPTLAFVALCIALPTSVRAGTMALNDNAGQTYTLHILTLKEVKFRNTIHQKYDFSCGSAAVATLLTYQYDYPVNEQVVFEQMYAHGDRNKINKEGFSLLDIKLYLESIGFDADGFRASLDQLQKANLPAIVLIQDRGYHHFVVIKGIRYGRVLVGDPARGTRAIPLDRFNQLWTNGLVFVIHNRRQFAHFNTDGDWHNAPIAPLGIGIDRRGLDTITMSKYGPGDI</sequence>
<dbReference type="Pfam" id="PF03412">
    <property type="entry name" value="Peptidase_C39"/>
    <property type="match status" value="1"/>
</dbReference>
<reference evidence="3 4" key="1">
    <citation type="submission" date="2018-07" db="EMBL/GenBank/DDBJ databases">
        <title>Dyella monticola sp. nov. and Dyella psychrodurans sp. nov. isolated from monsoon evergreen broad-leaved forest soil of Dinghu Mountain, China.</title>
        <authorList>
            <person name="Gao Z."/>
            <person name="Qiu L."/>
        </authorList>
    </citation>
    <scope>NUCLEOTIDE SEQUENCE [LARGE SCALE GENOMIC DNA]</scope>
    <source>
        <strain evidence="3 4">4MSK11</strain>
    </source>
</reference>
<feature type="domain" description="Peptidase C39" evidence="2">
    <location>
        <begin position="54"/>
        <end position="184"/>
    </location>
</feature>
<dbReference type="RefSeq" id="WP_115479730.1">
    <property type="nucleotide sequence ID" value="NZ_QRBF01000010.1"/>
</dbReference>
<proteinExistence type="predicted"/>
<accession>A0A370WW37</accession>
<dbReference type="Gene3D" id="3.90.70.10">
    <property type="entry name" value="Cysteine proteinases"/>
    <property type="match status" value="1"/>
</dbReference>
<name>A0A370WW37_9GAMM</name>
<dbReference type="AlphaFoldDB" id="A0A370WW37"/>
<gene>
    <name evidence="3" type="ORF">DWU99_19280</name>
</gene>